<reference evidence="3" key="1">
    <citation type="journal article" date="2021" name="Sci. Rep.">
        <title>Diploid genomic architecture of Nitzschia inconspicua, an elite biomass production diatom.</title>
        <authorList>
            <person name="Oliver A."/>
            <person name="Podell S."/>
            <person name="Pinowska A."/>
            <person name="Traller J.C."/>
            <person name="Smith S.R."/>
            <person name="McClure R."/>
            <person name="Beliaev A."/>
            <person name="Bohutskyi P."/>
            <person name="Hill E.A."/>
            <person name="Rabines A."/>
            <person name="Zheng H."/>
            <person name="Allen L.Z."/>
            <person name="Kuo A."/>
            <person name="Grigoriev I.V."/>
            <person name="Allen A.E."/>
            <person name="Hazlebeck D."/>
            <person name="Allen E.E."/>
        </authorList>
    </citation>
    <scope>NUCLEOTIDE SEQUENCE</scope>
    <source>
        <strain evidence="3">Hildebrandi</strain>
    </source>
</reference>
<sequence length="640" mass="70701">MQFIREQSARWNVPRSNVSSDDDGHAASIATNIAPLKDDDDKAVKPITKQTIEDQADKDGTSTAGGGDNEDTVHPNDTAAAAPSTTVPLQDRIASVSNFLQKRKSSIIRLGRDVSHQAQQQAAAAAAAYEQYQLNKQFEQDDPILQRTIQLIHEEHEKIKQQRQTTRAEIQEYHREQNEIKSRKNAIGRDLWLKEQYNKLNPLGLGEYKKLFLPEVDGAVNNKSDELHGDGDDSSVTSLVLEKEQVKLITAQAKLCWAQHNEWMTDRQMTMVRTFQQEMIDFMFHGMIPTLKKEAIQVEQQGKENIERMKQYKQQLEELYHQLVALQEQLLQEYRSKLTPEELEAIQQELAAEKLADTAADDDDDGDDDDDDDDGYDGAAETEEEEAVADDEAGKDPEVDGTDDPNQSEDSPPSQEASSLVAPGSRENQPVESGSSSTSHEKTEEKTQMRTESSETTIESTVETPAPTPTETPNQTSNKKTSSNGSKEDSGISSALQARIAERVRQREAQESNEKVRTSPGKTSSRSELLERARNARKQETASMNDSPVKATGRPIVTRRSSASSIDGVDNGAKKVPLTVAERVAARRNLAATTSSSARQLNSGSSHRPAGVTVAKSALSEERRAQIRNGLRAGNGTATR</sequence>
<protein>
    <submittedName>
        <fullName evidence="3">Uncharacterized protein</fullName>
    </submittedName>
</protein>
<feature type="region of interest" description="Disordered" evidence="2">
    <location>
        <begin position="1"/>
        <end position="86"/>
    </location>
</feature>
<feature type="compositionally biased region" description="Basic and acidic residues" evidence="2">
    <location>
        <begin position="51"/>
        <end position="60"/>
    </location>
</feature>
<proteinExistence type="predicted"/>
<evidence type="ECO:0000313" key="4">
    <source>
        <dbReference type="EMBL" id="KAG7367811.1"/>
    </source>
</evidence>
<accession>A0A9K3KBX2</accession>
<keyword evidence="5" id="KW-1185">Reference proteome</keyword>
<dbReference type="EMBL" id="JAGRRH010000006">
    <property type="protein sequence ID" value="KAG7367811.1"/>
    <property type="molecule type" value="Genomic_DNA"/>
</dbReference>
<dbReference type="EMBL" id="JAGRRH010000026">
    <property type="protein sequence ID" value="KAG7340939.1"/>
    <property type="molecule type" value="Genomic_DNA"/>
</dbReference>
<evidence type="ECO:0000256" key="2">
    <source>
        <dbReference type="SAM" id="MobiDB-lite"/>
    </source>
</evidence>
<feature type="compositionally biased region" description="Polar residues" evidence="2">
    <location>
        <begin position="408"/>
        <end position="418"/>
    </location>
</feature>
<dbReference type="Proteomes" id="UP000693970">
    <property type="component" value="Unassembled WGS sequence"/>
</dbReference>
<evidence type="ECO:0000256" key="1">
    <source>
        <dbReference type="SAM" id="Coils"/>
    </source>
</evidence>
<feature type="compositionally biased region" description="Low complexity" evidence="2">
    <location>
        <begin position="454"/>
        <end position="485"/>
    </location>
</feature>
<feature type="compositionally biased region" description="Basic and acidic residues" evidence="2">
    <location>
        <begin position="528"/>
        <end position="540"/>
    </location>
</feature>
<comment type="caution">
    <text evidence="3">The sequence shown here is derived from an EMBL/GenBank/DDBJ whole genome shotgun (WGS) entry which is preliminary data.</text>
</comment>
<feature type="compositionally biased region" description="Basic and acidic residues" evidence="2">
    <location>
        <begin position="439"/>
        <end position="453"/>
    </location>
</feature>
<name>A0A9K3KBX2_9STRA</name>
<keyword evidence="1" id="KW-0175">Coiled coil</keyword>
<dbReference type="AlphaFoldDB" id="A0A9K3KBX2"/>
<reference evidence="3" key="2">
    <citation type="submission" date="2021-04" db="EMBL/GenBank/DDBJ databases">
        <authorList>
            <person name="Podell S."/>
        </authorList>
    </citation>
    <scope>NUCLEOTIDE SEQUENCE</scope>
    <source>
        <strain evidence="3">Hildebrandi</strain>
    </source>
</reference>
<feature type="compositionally biased region" description="Polar residues" evidence="2">
    <location>
        <begin position="591"/>
        <end position="606"/>
    </location>
</feature>
<organism evidence="3 5">
    <name type="scientific">Nitzschia inconspicua</name>
    <dbReference type="NCBI Taxonomy" id="303405"/>
    <lineage>
        <taxon>Eukaryota</taxon>
        <taxon>Sar</taxon>
        <taxon>Stramenopiles</taxon>
        <taxon>Ochrophyta</taxon>
        <taxon>Bacillariophyta</taxon>
        <taxon>Bacillariophyceae</taxon>
        <taxon>Bacillariophycidae</taxon>
        <taxon>Bacillariales</taxon>
        <taxon>Bacillariaceae</taxon>
        <taxon>Nitzschia</taxon>
    </lineage>
</organism>
<evidence type="ECO:0000313" key="3">
    <source>
        <dbReference type="EMBL" id="KAG7340939.1"/>
    </source>
</evidence>
<evidence type="ECO:0000313" key="5">
    <source>
        <dbReference type="Proteomes" id="UP000693970"/>
    </source>
</evidence>
<feature type="compositionally biased region" description="Basic and acidic residues" evidence="2">
    <location>
        <begin position="500"/>
        <end position="517"/>
    </location>
</feature>
<feature type="region of interest" description="Disordered" evidence="2">
    <location>
        <begin position="591"/>
        <end position="640"/>
    </location>
</feature>
<feature type="coiled-coil region" evidence="1">
    <location>
        <begin position="299"/>
        <end position="333"/>
    </location>
</feature>
<feature type="region of interest" description="Disordered" evidence="2">
    <location>
        <begin position="357"/>
        <end position="571"/>
    </location>
</feature>
<gene>
    <name evidence="3" type="ORF">IV203_022890</name>
    <name evidence="4" type="ORF">IV203_030554</name>
</gene>
<feature type="compositionally biased region" description="Acidic residues" evidence="2">
    <location>
        <begin position="359"/>
        <end position="391"/>
    </location>
</feature>